<reference evidence="2" key="2">
    <citation type="submission" date="2020-09" db="EMBL/GenBank/DDBJ databases">
        <authorList>
            <person name="Sun Q."/>
            <person name="Zhou Y."/>
        </authorList>
    </citation>
    <scope>NUCLEOTIDE SEQUENCE</scope>
    <source>
        <strain evidence="2">CGMCC 4.7430</strain>
    </source>
</reference>
<comment type="caution">
    <text evidence="2">The sequence shown here is derived from an EMBL/GenBank/DDBJ whole genome shotgun (WGS) entry which is preliminary data.</text>
</comment>
<dbReference type="GO" id="GO:0016747">
    <property type="term" value="F:acyltransferase activity, transferring groups other than amino-acyl groups"/>
    <property type="evidence" value="ECO:0007669"/>
    <property type="project" value="InterPro"/>
</dbReference>
<feature type="domain" description="N-acetyltransferase" evidence="1">
    <location>
        <begin position="15"/>
        <end position="170"/>
    </location>
</feature>
<dbReference type="RefSeq" id="WP_189143990.1">
    <property type="nucleotide sequence ID" value="NZ_BMNK01000021.1"/>
</dbReference>
<reference evidence="2" key="1">
    <citation type="journal article" date="2014" name="Int. J. Syst. Evol. Microbiol.">
        <title>Complete genome sequence of Corynebacterium casei LMG S-19264T (=DSM 44701T), isolated from a smear-ripened cheese.</title>
        <authorList>
            <consortium name="US DOE Joint Genome Institute (JGI-PGF)"/>
            <person name="Walter F."/>
            <person name="Albersmeier A."/>
            <person name="Kalinowski J."/>
            <person name="Ruckert C."/>
        </authorList>
    </citation>
    <scope>NUCLEOTIDE SEQUENCE</scope>
    <source>
        <strain evidence="2">CGMCC 4.7430</strain>
    </source>
</reference>
<dbReference type="AlphaFoldDB" id="A0A918ADM6"/>
<evidence type="ECO:0000259" key="1">
    <source>
        <dbReference type="PROSITE" id="PS51186"/>
    </source>
</evidence>
<dbReference type="Proteomes" id="UP000660745">
    <property type="component" value="Unassembled WGS sequence"/>
</dbReference>
<accession>A0A918ADM6</accession>
<dbReference type="Pfam" id="PF13302">
    <property type="entry name" value="Acetyltransf_3"/>
    <property type="match status" value="1"/>
</dbReference>
<dbReference type="InterPro" id="IPR051531">
    <property type="entry name" value="N-acetyltransferase"/>
</dbReference>
<organism evidence="2 3">
    <name type="scientific">Nonomuraea glycinis</name>
    <dbReference type="NCBI Taxonomy" id="2047744"/>
    <lineage>
        <taxon>Bacteria</taxon>
        <taxon>Bacillati</taxon>
        <taxon>Actinomycetota</taxon>
        <taxon>Actinomycetes</taxon>
        <taxon>Streptosporangiales</taxon>
        <taxon>Streptosporangiaceae</taxon>
        <taxon>Nonomuraea</taxon>
    </lineage>
</organism>
<gene>
    <name evidence="2" type="ORF">GCM10012278_80040</name>
</gene>
<dbReference type="Gene3D" id="3.40.630.30">
    <property type="match status" value="1"/>
</dbReference>
<dbReference type="PROSITE" id="PS51186">
    <property type="entry name" value="GNAT"/>
    <property type="match status" value="1"/>
</dbReference>
<dbReference type="PANTHER" id="PTHR43792">
    <property type="entry name" value="GNAT FAMILY, PUTATIVE (AFU_ORTHOLOGUE AFUA_3G00765)-RELATED-RELATED"/>
    <property type="match status" value="1"/>
</dbReference>
<sequence length="173" mass="19185">MTLPSSAVRLTGHDLVLREWEEADLPVMAELFDDPGVAYRTPLASPFGLDEARAYLEMVRRTRAAGDRLHLAITTDGHKPLGEVLVSLSRASMGYAIGAAHRGQRLAPRATRLLMDYAHEVLEIPRLVLEIEPDNAPSVSVARALGFRLTDEEPAQVEEKGRVLTLRTWAHDR</sequence>
<evidence type="ECO:0000313" key="2">
    <source>
        <dbReference type="EMBL" id="GGP16417.1"/>
    </source>
</evidence>
<evidence type="ECO:0000313" key="3">
    <source>
        <dbReference type="Proteomes" id="UP000660745"/>
    </source>
</evidence>
<dbReference type="SUPFAM" id="SSF55729">
    <property type="entry name" value="Acyl-CoA N-acyltransferases (Nat)"/>
    <property type="match status" value="1"/>
</dbReference>
<name>A0A918ADM6_9ACTN</name>
<dbReference type="InterPro" id="IPR000182">
    <property type="entry name" value="GNAT_dom"/>
</dbReference>
<dbReference type="EMBL" id="BMNK01000021">
    <property type="protein sequence ID" value="GGP16417.1"/>
    <property type="molecule type" value="Genomic_DNA"/>
</dbReference>
<protein>
    <recommendedName>
        <fullName evidence="1">N-acetyltransferase domain-containing protein</fullName>
    </recommendedName>
</protein>
<dbReference type="InterPro" id="IPR016181">
    <property type="entry name" value="Acyl_CoA_acyltransferase"/>
</dbReference>
<proteinExistence type="predicted"/>
<keyword evidence="3" id="KW-1185">Reference proteome</keyword>